<evidence type="ECO:0000256" key="13">
    <source>
        <dbReference type="PROSITE-ProRule" id="PRU10141"/>
    </source>
</evidence>
<keyword evidence="8 13" id="KW-0547">Nucleotide-binding</keyword>
<dbReference type="InterPro" id="IPR017441">
    <property type="entry name" value="Protein_kinase_ATP_BS"/>
</dbReference>
<dbReference type="InterPro" id="IPR000719">
    <property type="entry name" value="Prot_kinase_dom"/>
</dbReference>
<dbReference type="InterPro" id="IPR008271">
    <property type="entry name" value="Ser/Thr_kinase_AS"/>
</dbReference>
<evidence type="ECO:0000256" key="7">
    <source>
        <dbReference type="ARBA" id="ARBA00022737"/>
    </source>
</evidence>
<sequence length="1136" mass="125809">MAMTSNAARANEFHSAMLLANHSKVSLEDFELMKVLGTGAYGKVFLVRRKTGKDSGKLFAMKVIKKSAIVSKAKTTEHTITERHVLEAVRCCPFIVTMHYAFQTEAKLHLIMDYVNGGELFTHLYNREHFTEEHAKFYTAEVGIALDFLHKLGIIYRDIKLENILLDKDGHIVLTDFGLSKEFTPQEQNDGRAYSFCGTIEYMAPEIVKGGQTGHGMAVDWWSLGVLFYELVTGASPFTVEGAKNTQSEISRRIVGKQPPMPRTLSPYGQDLILRLLDKEPQKRLGGGPGGFEEIKQHPLFQNFDWDKLGNKMLEPPFKPVIKDDTDTSNFSEEFTRMLPIDSPAIIPKNAEKIFQGYSFIAPSVLFGNNAIADDIFAANASGVNRPGNASLIYTSMFETSSFHKQYLLSDEILGKGSFSICKKCVDRKTNLEYAVKIMTRRADHNTEIQSLRMAQTHPNVVKIHELHEDELHVYLVMEYLRGGELLERIKSKRSFSETEACDIMRKLVSVVKFLHKIGVVHRDLKPENLLFTDKTESAQLKLVDFGFAKIKGSQPMQTPCFTLSYAAPEILKNATGENKPSSYDESVDIWSLGVILYTMLSGKVPFQPKQYTNQSAIGIMKSIMQGEVSFTREEWRDVSLSAKGLIQGLLRVDPTKRMTVEDILSHEWITGRIEMPTTPLRTPNILDSSGNFVGKAFQVALNAYHKAARTVTLMDVASAPLAKRRKMKHSSHDRSPSTGSSGSEKSDLSSIDLKEHLNSGGSRKRKMEELTSSSTITSAQGLNTTNQEVYDRSHLQLSLNKPTVPSSNTGPSPVSTIGLSSATTSTANIQNLQTNISTTNGMVNLSNFTTAYISCNNKAQTFSQAATNYLPPTYQQATSSQQVVQTIPRQSYQPQPATGVIARQQQQNNFQQPHFLQPSTLPQHTIQVCSGGGVSGYPQHPLPPMNSMSPINPTGLTRNMQMQPSQIPHNYPYMNQISQQPVNQISQQPVNQISQQPVNQMMSMQPRHTNVTNFPVNQTLVQPPPSGYVSTITLKQDPQYGIPTAYPVQQTLSGAMPPQGAPSTGYNALCTPWVDHPATTGTWSNSKLPTGVQPAQYQNNTPWSKSDDGNNNVLPPLYQNQQSSHSTGGGGGPTG</sequence>
<comment type="similarity">
    <text evidence="2">Belongs to the protein kinase superfamily. AGC Ser/Thr protein kinase family. S6 kinase subfamily.</text>
</comment>
<evidence type="ECO:0000256" key="1">
    <source>
        <dbReference type="ARBA" id="ARBA00001946"/>
    </source>
</evidence>
<dbReference type="SUPFAM" id="SSF56112">
    <property type="entry name" value="Protein kinase-like (PK-like)"/>
    <property type="match status" value="2"/>
</dbReference>
<keyword evidence="4" id="KW-0723">Serine/threonine-protein kinase</keyword>
<evidence type="ECO:0000256" key="2">
    <source>
        <dbReference type="ARBA" id="ARBA00009804"/>
    </source>
</evidence>
<dbReference type="GO" id="GO:0004674">
    <property type="term" value="F:protein serine/threonine kinase activity"/>
    <property type="evidence" value="ECO:0007669"/>
    <property type="project" value="UniProtKB-KW"/>
</dbReference>
<dbReference type="Proteomes" id="UP000594262">
    <property type="component" value="Unplaced"/>
</dbReference>
<dbReference type="FunFam" id="1.10.510.10:FF:000157">
    <property type="entry name" value="Ribosomal protein S6 kinase"/>
    <property type="match status" value="1"/>
</dbReference>
<proteinExistence type="inferred from homology"/>
<comment type="catalytic activity">
    <reaction evidence="11">
        <text>L-threonyl-[protein] + ATP = O-phospho-L-threonyl-[protein] + ADP + H(+)</text>
        <dbReference type="Rhea" id="RHEA:46608"/>
        <dbReference type="Rhea" id="RHEA-COMP:11060"/>
        <dbReference type="Rhea" id="RHEA-COMP:11605"/>
        <dbReference type="ChEBI" id="CHEBI:15378"/>
        <dbReference type="ChEBI" id="CHEBI:30013"/>
        <dbReference type="ChEBI" id="CHEBI:30616"/>
        <dbReference type="ChEBI" id="CHEBI:61977"/>
        <dbReference type="ChEBI" id="CHEBI:456216"/>
        <dbReference type="EC" id="2.7.11.1"/>
    </reaction>
</comment>
<evidence type="ECO:0000256" key="8">
    <source>
        <dbReference type="ARBA" id="ARBA00022741"/>
    </source>
</evidence>
<dbReference type="GeneID" id="136798328"/>
<keyword evidence="18" id="KW-1185">Reference proteome</keyword>
<dbReference type="PROSITE" id="PS00107">
    <property type="entry name" value="PROTEIN_KINASE_ATP"/>
    <property type="match status" value="2"/>
</dbReference>
<dbReference type="Pfam" id="PF00433">
    <property type="entry name" value="Pkinase_C"/>
    <property type="match status" value="1"/>
</dbReference>
<dbReference type="GO" id="GO:0005524">
    <property type="term" value="F:ATP binding"/>
    <property type="evidence" value="ECO:0007669"/>
    <property type="project" value="UniProtKB-UniRule"/>
</dbReference>
<dbReference type="InterPro" id="IPR000961">
    <property type="entry name" value="AGC-kinase_C"/>
</dbReference>
<dbReference type="Gene3D" id="3.30.200.20">
    <property type="entry name" value="Phosphorylase Kinase, domain 1"/>
    <property type="match status" value="2"/>
</dbReference>
<dbReference type="FunFam" id="3.30.200.20:FF:000686">
    <property type="entry name" value="Ribosomal protein S6 kinase"/>
    <property type="match status" value="1"/>
</dbReference>
<dbReference type="FunFam" id="1.10.510.10:FF:000109">
    <property type="entry name" value="Ribosomal protein S6 kinase"/>
    <property type="match status" value="1"/>
</dbReference>
<evidence type="ECO:0000313" key="18">
    <source>
        <dbReference type="Proteomes" id="UP000594262"/>
    </source>
</evidence>
<feature type="compositionally biased region" description="Polar residues" evidence="14">
    <location>
        <begin position="1082"/>
        <end position="1127"/>
    </location>
</feature>
<feature type="compositionally biased region" description="Basic and acidic residues" evidence="14">
    <location>
        <begin position="745"/>
        <end position="758"/>
    </location>
</feature>
<evidence type="ECO:0000256" key="4">
    <source>
        <dbReference type="ARBA" id="ARBA00022527"/>
    </source>
</evidence>
<comment type="catalytic activity">
    <reaction evidence="12">
        <text>L-seryl-[protein] + ATP = O-phospho-L-seryl-[protein] + ADP + H(+)</text>
        <dbReference type="Rhea" id="RHEA:17989"/>
        <dbReference type="Rhea" id="RHEA-COMP:9863"/>
        <dbReference type="Rhea" id="RHEA-COMP:11604"/>
        <dbReference type="ChEBI" id="CHEBI:15378"/>
        <dbReference type="ChEBI" id="CHEBI:29999"/>
        <dbReference type="ChEBI" id="CHEBI:30616"/>
        <dbReference type="ChEBI" id="CHEBI:83421"/>
        <dbReference type="ChEBI" id="CHEBI:456216"/>
        <dbReference type="EC" id="2.7.11.1"/>
    </reaction>
</comment>
<keyword evidence="5" id="KW-0597">Phosphoprotein</keyword>
<dbReference type="Gene3D" id="1.10.510.10">
    <property type="entry name" value="Transferase(Phosphotransferase) domain 1"/>
    <property type="match status" value="2"/>
</dbReference>
<evidence type="ECO:0000256" key="12">
    <source>
        <dbReference type="ARBA" id="ARBA00048679"/>
    </source>
</evidence>
<keyword evidence="10 13" id="KW-0067">ATP-binding</keyword>
<dbReference type="PROSITE" id="PS51285">
    <property type="entry name" value="AGC_KINASE_CTER"/>
    <property type="match status" value="1"/>
</dbReference>
<evidence type="ECO:0000256" key="3">
    <source>
        <dbReference type="ARBA" id="ARBA00012513"/>
    </source>
</evidence>
<feature type="binding site" evidence="13">
    <location>
        <position position="437"/>
    </location>
    <ligand>
        <name>ATP</name>
        <dbReference type="ChEBI" id="CHEBI:30616"/>
    </ligand>
</feature>
<evidence type="ECO:0000256" key="10">
    <source>
        <dbReference type="ARBA" id="ARBA00022840"/>
    </source>
</evidence>
<dbReference type="PANTHER" id="PTHR24351">
    <property type="entry name" value="RIBOSOMAL PROTEIN S6 KINASE"/>
    <property type="match status" value="1"/>
</dbReference>
<accession>A0A7M5X1S9</accession>
<keyword evidence="9" id="KW-0418">Kinase</keyword>
<evidence type="ECO:0000313" key="17">
    <source>
        <dbReference type="EnsemblMetazoa" id="CLYHEMP016441.1"/>
    </source>
</evidence>
<evidence type="ECO:0000259" key="16">
    <source>
        <dbReference type="PROSITE" id="PS51285"/>
    </source>
</evidence>
<evidence type="ECO:0000256" key="9">
    <source>
        <dbReference type="ARBA" id="ARBA00022777"/>
    </source>
</evidence>
<feature type="region of interest" description="Disordered" evidence="14">
    <location>
        <begin position="1082"/>
        <end position="1136"/>
    </location>
</feature>
<evidence type="ECO:0000256" key="14">
    <source>
        <dbReference type="SAM" id="MobiDB-lite"/>
    </source>
</evidence>
<dbReference type="PROSITE" id="PS50011">
    <property type="entry name" value="PROTEIN_KINASE_DOM"/>
    <property type="match status" value="2"/>
</dbReference>
<feature type="domain" description="Protein kinase" evidence="15">
    <location>
        <begin position="408"/>
        <end position="670"/>
    </location>
</feature>
<feature type="compositionally biased region" description="Polar residues" evidence="14">
    <location>
        <begin position="771"/>
        <end position="786"/>
    </location>
</feature>
<evidence type="ECO:0000256" key="5">
    <source>
        <dbReference type="ARBA" id="ARBA00022553"/>
    </source>
</evidence>
<feature type="binding site" evidence="13">
    <location>
        <position position="66"/>
    </location>
    <ligand>
        <name>ATP</name>
        <dbReference type="ChEBI" id="CHEBI:30616"/>
    </ligand>
</feature>
<protein>
    <recommendedName>
        <fullName evidence="3">non-specific serine/threonine protein kinase</fullName>
        <ecNumber evidence="3">2.7.11.1</ecNumber>
    </recommendedName>
</protein>
<evidence type="ECO:0000256" key="6">
    <source>
        <dbReference type="ARBA" id="ARBA00022679"/>
    </source>
</evidence>
<dbReference type="AlphaFoldDB" id="A0A7M5X1S9"/>
<dbReference type="PROSITE" id="PS00108">
    <property type="entry name" value="PROTEIN_KINASE_ST"/>
    <property type="match status" value="2"/>
</dbReference>
<dbReference type="SMART" id="SM00220">
    <property type="entry name" value="S_TKc"/>
    <property type="match status" value="2"/>
</dbReference>
<name>A0A7M5X1S9_9CNID</name>
<dbReference type="SMART" id="SM00133">
    <property type="entry name" value="S_TK_X"/>
    <property type="match status" value="1"/>
</dbReference>
<feature type="domain" description="Protein kinase" evidence="15">
    <location>
        <begin position="30"/>
        <end position="301"/>
    </location>
</feature>
<keyword evidence="6" id="KW-0808">Transferase</keyword>
<keyword evidence="7" id="KW-0677">Repeat</keyword>
<evidence type="ECO:0000259" key="15">
    <source>
        <dbReference type="PROSITE" id="PS50011"/>
    </source>
</evidence>
<dbReference type="InterPro" id="IPR011009">
    <property type="entry name" value="Kinase-like_dom_sf"/>
</dbReference>
<feature type="domain" description="AGC-kinase C-terminal" evidence="16">
    <location>
        <begin position="302"/>
        <end position="370"/>
    </location>
</feature>
<dbReference type="EnsemblMetazoa" id="CLYHEMT016441.1">
    <property type="protein sequence ID" value="CLYHEMP016441.1"/>
    <property type="gene ID" value="CLYHEMG016441"/>
</dbReference>
<dbReference type="EC" id="2.7.11.1" evidence="3"/>
<evidence type="ECO:0000256" key="11">
    <source>
        <dbReference type="ARBA" id="ARBA00047899"/>
    </source>
</evidence>
<reference evidence="17" key="1">
    <citation type="submission" date="2021-01" db="UniProtKB">
        <authorList>
            <consortium name="EnsemblMetazoa"/>
        </authorList>
    </citation>
    <scope>IDENTIFICATION</scope>
</reference>
<dbReference type="Pfam" id="PF00069">
    <property type="entry name" value="Pkinase"/>
    <property type="match status" value="2"/>
</dbReference>
<comment type="cofactor">
    <cofactor evidence="1">
        <name>Mg(2+)</name>
        <dbReference type="ChEBI" id="CHEBI:18420"/>
    </cofactor>
</comment>
<dbReference type="InterPro" id="IPR017892">
    <property type="entry name" value="Pkinase_C"/>
</dbReference>
<organism evidence="17 18">
    <name type="scientific">Clytia hemisphaerica</name>
    <dbReference type="NCBI Taxonomy" id="252671"/>
    <lineage>
        <taxon>Eukaryota</taxon>
        <taxon>Metazoa</taxon>
        <taxon>Cnidaria</taxon>
        <taxon>Hydrozoa</taxon>
        <taxon>Hydroidolina</taxon>
        <taxon>Leptothecata</taxon>
        <taxon>Obeliida</taxon>
        <taxon>Clytiidae</taxon>
        <taxon>Clytia</taxon>
    </lineage>
</organism>
<feature type="region of interest" description="Disordered" evidence="14">
    <location>
        <begin position="723"/>
        <end position="786"/>
    </location>
</feature>
<dbReference type="RefSeq" id="XP_066911024.1">
    <property type="nucleotide sequence ID" value="XM_067054923.1"/>
</dbReference>
<dbReference type="OrthoDB" id="6764942at2759"/>